<name>A0A2A4G4Y3_9FLAO</name>
<evidence type="ECO:0000256" key="5">
    <source>
        <dbReference type="ARBA" id="ARBA00022989"/>
    </source>
</evidence>
<reference evidence="10 11" key="1">
    <citation type="submission" date="2017-04" db="EMBL/GenBank/DDBJ databases">
        <title>A new member of the family Flavobacteriaceae isolated from ascidians.</title>
        <authorList>
            <person name="Chen L."/>
        </authorList>
    </citation>
    <scope>NUCLEOTIDE SEQUENCE [LARGE SCALE GENOMIC DNA]</scope>
    <source>
        <strain evidence="10 11">HQA918</strain>
    </source>
</reference>
<evidence type="ECO:0000256" key="8">
    <source>
        <dbReference type="SAM" id="Phobius"/>
    </source>
</evidence>
<dbReference type="AlphaFoldDB" id="A0A2A4G4Y3"/>
<comment type="subcellular location">
    <subcellularLocation>
        <location evidence="1">Membrane</location>
        <topology evidence="1">Multi-pass membrane protein</topology>
    </subcellularLocation>
</comment>
<keyword evidence="4" id="KW-0125">Carotenoid biosynthesis</keyword>
<dbReference type="NCBIfam" id="TIGR03462">
    <property type="entry name" value="CarR_dom_SF"/>
    <property type="match status" value="2"/>
</dbReference>
<feature type="transmembrane region" description="Helical" evidence="8">
    <location>
        <begin position="78"/>
        <end position="95"/>
    </location>
</feature>
<dbReference type="Proteomes" id="UP000219559">
    <property type="component" value="Unassembled WGS sequence"/>
</dbReference>
<accession>A0A2A4G4Y3</accession>
<comment type="caution">
    <text evidence="10">The sequence shown here is derived from an EMBL/GenBank/DDBJ whole genome shotgun (WGS) entry which is preliminary data.</text>
</comment>
<dbReference type="EMBL" id="NBWU01000007">
    <property type="protein sequence ID" value="PCE63046.1"/>
    <property type="molecule type" value="Genomic_DNA"/>
</dbReference>
<feature type="transmembrane region" description="Helical" evidence="8">
    <location>
        <begin position="158"/>
        <end position="176"/>
    </location>
</feature>
<evidence type="ECO:0000256" key="4">
    <source>
        <dbReference type="ARBA" id="ARBA00022746"/>
    </source>
</evidence>
<evidence type="ECO:0000259" key="9">
    <source>
        <dbReference type="Pfam" id="PF18916"/>
    </source>
</evidence>
<keyword evidence="11" id="KW-1185">Reference proteome</keyword>
<keyword evidence="5 8" id="KW-1133">Transmembrane helix</keyword>
<dbReference type="Pfam" id="PF18916">
    <property type="entry name" value="Lycopene_cyc"/>
    <property type="match status" value="2"/>
</dbReference>
<dbReference type="GO" id="GO:0016872">
    <property type="term" value="F:intramolecular lyase activity"/>
    <property type="evidence" value="ECO:0007669"/>
    <property type="project" value="InterPro"/>
</dbReference>
<evidence type="ECO:0000256" key="3">
    <source>
        <dbReference type="ARBA" id="ARBA00022692"/>
    </source>
</evidence>
<comment type="pathway">
    <text evidence="2">Carotenoid biosynthesis.</text>
</comment>
<feature type="transmembrane region" description="Helical" evidence="8">
    <location>
        <begin position="6"/>
        <end position="21"/>
    </location>
</feature>
<sequence length="226" mass="26317">MNWLYLALNLGSLSIPLWYSFNPKMRFIKHWKVILVATALVALLFLVWDGLFTAHGIWGFNPAYFLGPKIWGMPIEEWLFFFCIPYASLFIHYSLEYFRPQWLLSLAVVRGILIAMILLSAVLLLFFYDRWYTLVDFLFLAVAAVLGLLYGQSVLRRFFIAFPIILIPFFLVNGVLTGTGLPEPVVWYNDSENMGIRLGTIPVEDMAYAFSMLFFNLLLIERWKKE</sequence>
<evidence type="ECO:0000256" key="1">
    <source>
        <dbReference type="ARBA" id="ARBA00004141"/>
    </source>
</evidence>
<keyword evidence="3 8" id="KW-0812">Transmembrane</keyword>
<feature type="transmembrane region" description="Helical" evidence="8">
    <location>
        <begin position="102"/>
        <end position="128"/>
    </location>
</feature>
<organism evidence="10 11">
    <name type="scientific">Sediminicola luteus</name>
    <dbReference type="NCBI Taxonomy" id="319238"/>
    <lineage>
        <taxon>Bacteria</taxon>
        <taxon>Pseudomonadati</taxon>
        <taxon>Bacteroidota</taxon>
        <taxon>Flavobacteriia</taxon>
        <taxon>Flavobacteriales</taxon>
        <taxon>Flavobacteriaceae</taxon>
        <taxon>Sediminicola</taxon>
    </lineage>
</organism>
<evidence type="ECO:0000256" key="2">
    <source>
        <dbReference type="ARBA" id="ARBA00004829"/>
    </source>
</evidence>
<feature type="domain" description="Lycopene cyclase" evidence="9">
    <location>
        <begin position="2"/>
        <end position="92"/>
    </location>
</feature>
<feature type="domain" description="Lycopene cyclase" evidence="9">
    <location>
        <begin position="129"/>
        <end position="222"/>
    </location>
</feature>
<proteinExistence type="predicted"/>
<keyword evidence="6 8" id="KW-0472">Membrane</keyword>
<evidence type="ECO:0000256" key="6">
    <source>
        <dbReference type="ARBA" id="ARBA00023136"/>
    </source>
</evidence>
<feature type="transmembrane region" description="Helical" evidence="8">
    <location>
        <begin position="134"/>
        <end position="151"/>
    </location>
</feature>
<dbReference type="OrthoDB" id="5195186at2"/>
<evidence type="ECO:0000313" key="10">
    <source>
        <dbReference type="EMBL" id="PCE63046.1"/>
    </source>
</evidence>
<feature type="transmembrane region" description="Helical" evidence="8">
    <location>
        <begin position="196"/>
        <end position="220"/>
    </location>
</feature>
<evidence type="ECO:0000313" key="11">
    <source>
        <dbReference type="Proteomes" id="UP000219559"/>
    </source>
</evidence>
<dbReference type="InterPro" id="IPR017825">
    <property type="entry name" value="Lycopene_cyclase_dom"/>
</dbReference>
<protein>
    <recommendedName>
        <fullName evidence="9">Lycopene cyclase domain-containing protein</fullName>
    </recommendedName>
</protein>
<evidence type="ECO:0000256" key="7">
    <source>
        <dbReference type="ARBA" id="ARBA00023235"/>
    </source>
</evidence>
<dbReference type="RefSeq" id="WP_097441155.1">
    <property type="nucleotide sequence ID" value="NZ_KZ300477.1"/>
</dbReference>
<dbReference type="GO" id="GO:0016020">
    <property type="term" value="C:membrane"/>
    <property type="evidence" value="ECO:0007669"/>
    <property type="project" value="UniProtKB-SubCell"/>
</dbReference>
<gene>
    <name evidence="10" type="ORF">B7P33_17385</name>
</gene>
<dbReference type="GO" id="GO:0016117">
    <property type="term" value="P:carotenoid biosynthetic process"/>
    <property type="evidence" value="ECO:0007669"/>
    <property type="project" value="UniProtKB-KW"/>
</dbReference>
<keyword evidence="7" id="KW-0413">Isomerase</keyword>
<feature type="transmembrane region" description="Helical" evidence="8">
    <location>
        <begin position="33"/>
        <end position="58"/>
    </location>
</feature>
<dbReference type="GO" id="GO:0045436">
    <property type="term" value="F:lycopene beta cyclase activity"/>
    <property type="evidence" value="ECO:0007669"/>
    <property type="project" value="UniProtKB-ARBA"/>
</dbReference>